<dbReference type="AlphaFoldDB" id="A0A2N9GG23"/>
<name>A0A2N9GG23_FAGSY</name>
<evidence type="ECO:0000313" key="1">
    <source>
        <dbReference type="EMBL" id="SPC98349.1"/>
    </source>
</evidence>
<sequence length="55" mass="6246">MDEQSGRIKWPWDCVGEFGIVTKQWWHCGEGVEGLAMEGGATVAVRLKIWEVGRR</sequence>
<evidence type="ECO:0000313" key="2">
    <source>
        <dbReference type="EMBL" id="SPD17087.1"/>
    </source>
</evidence>
<organism evidence="1">
    <name type="scientific">Fagus sylvatica</name>
    <name type="common">Beechnut</name>
    <dbReference type="NCBI Taxonomy" id="28930"/>
    <lineage>
        <taxon>Eukaryota</taxon>
        <taxon>Viridiplantae</taxon>
        <taxon>Streptophyta</taxon>
        <taxon>Embryophyta</taxon>
        <taxon>Tracheophyta</taxon>
        <taxon>Spermatophyta</taxon>
        <taxon>Magnoliopsida</taxon>
        <taxon>eudicotyledons</taxon>
        <taxon>Gunneridae</taxon>
        <taxon>Pentapetalae</taxon>
        <taxon>rosids</taxon>
        <taxon>fabids</taxon>
        <taxon>Fagales</taxon>
        <taxon>Fagaceae</taxon>
        <taxon>Fagus</taxon>
    </lineage>
</organism>
<gene>
    <name evidence="1" type="ORF">FSB_LOCUS26231</name>
    <name evidence="2" type="ORF">FSB_LOCUS44969</name>
</gene>
<proteinExistence type="predicted"/>
<reference evidence="1" key="1">
    <citation type="submission" date="2018-02" db="EMBL/GenBank/DDBJ databases">
        <authorList>
            <person name="Cohen D.B."/>
            <person name="Kent A.D."/>
        </authorList>
    </citation>
    <scope>NUCLEOTIDE SEQUENCE</scope>
</reference>
<protein>
    <submittedName>
        <fullName evidence="1">Uncharacterized protein</fullName>
    </submittedName>
</protein>
<dbReference type="EMBL" id="OIVN01004390">
    <property type="protein sequence ID" value="SPD17087.1"/>
    <property type="molecule type" value="Genomic_DNA"/>
</dbReference>
<accession>A0A2N9GG23</accession>
<dbReference type="EMBL" id="OIVN01001860">
    <property type="protein sequence ID" value="SPC98349.1"/>
    <property type="molecule type" value="Genomic_DNA"/>
</dbReference>